<evidence type="ECO:0000313" key="1">
    <source>
        <dbReference type="EMBL" id="PHM44884.1"/>
    </source>
</evidence>
<organism evidence="2 3">
    <name type="scientific">Xenorhabdus mauleonii</name>
    <dbReference type="NCBI Taxonomy" id="351675"/>
    <lineage>
        <taxon>Bacteria</taxon>
        <taxon>Pseudomonadati</taxon>
        <taxon>Pseudomonadota</taxon>
        <taxon>Gammaproteobacteria</taxon>
        <taxon>Enterobacterales</taxon>
        <taxon>Morganellaceae</taxon>
        <taxon>Xenorhabdus</taxon>
    </lineage>
</organism>
<proteinExistence type="predicted"/>
<protein>
    <submittedName>
        <fullName evidence="2">Uncharacterized protein</fullName>
    </submittedName>
</protein>
<evidence type="ECO:0000313" key="3">
    <source>
        <dbReference type="Proteomes" id="UP000198919"/>
    </source>
</evidence>
<dbReference type="EMBL" id="NITY01000004">
    <property type="protein sequence ID" value="PHM44884.1"/>
    <property type="molecule type" value="Genomic_DNA"/>
</dbReference>
<evidence type="ECO:0000313" key="2">
    <source>
        <dbReference type="EMBL" id="SFJ17772.1"/>
    </source>
</evidence>
<reference evidence="2" key="1">
    <citation type="submission" date="2016-10" db="EMBL/GenBank/DDBJ databases">
        <authorList>
            <person name="de Groot N.N."/>
        </authorList>
    </citation>
    <scope>NUCLEOTIDE SEQUENCE [LARGE SCALE GENOMIC DNA]</scope>
    <source>
        <strain evidence="2">DSM 17908</strain>
    </source>
</reference>
<keyword evidence="4" id="KW-1185">Reference proteome</keyword>
<reference evidence="1 4" key="3">
    <citation type="journal article" date="2017" name="Nat. Microbiol.">
        <title>Natural product diversity associated with the nematode symbionts Photorhabdus and Xenorhabdus.</title>
        <authorList>
            <person name="Tobias N.J."/>
            <person name="Wolff H."/>
            <person name="Djahanschiri B."/>
            <person name="Grundmann F."/>
            <person name="Kronenwerth M."/>
            <person name="Shi Y.M."/>
            <person name="Simonyi S."/>
            <person name="Grun P."/>
            <person name="Shapiro-Ilan D."/>
            <person name="Pidot S.J."/>
            <person name="Stinear T.P."/>
            <person name="Ebersberger I."/>
            <person name="Bode H.B."/>
        </authorList>
    </citation>
    <scope>NUCLEOTIDE SEQUENCE [LARGE SCALE GENOMIC DNA]</scope>
    <source>
        <strain evidence="1 4">DSM 17908</strain>
    </source>
</reference>
<dbReference type="Proteomes" id="UP000198919">
    <property type="component" value="Unassembled WGS sequence"/>
</dbReference>
<dbReference type="Proteomes" id="UP000224607">
    <property type="component" value="Unassembled WGS sequence"/>
</dbReference>
<name>A0A1I3P8L2_9GAMM</name>
<evidence type="ECO:0000313" key="4">
    <source>
        <dbReference type="Proteomes" id="UP000224607"/>
    </source>
</evidence>
<gene>
    <name evidence="2" type="ORF">SAMN05421680_10663</name>
    <name evidence="1" type="ORF">Xmau_01598</name>
</gene>
<accession>A0A1I3P8L2</accession>
<dbReference type="AlphaFoldDB" id="A0A1I3P8L2"/>
<sequence>MGGYYYWGIYFYFVYRKAKHTLYEKVFEIINNI</sequence>
<reference evidence="3" key="2">
    <citation type="submission" date="2016-10" db="EMBL/GenBank/DDBJ databases">
        <authorList>
            <person name="Varghese N."/>
            <person name="Submissions S."/>
        </authorList>
    </citation>
    <scope>NUCLEOTIDE SEQUENCE [LARGE SCALE GENOMIC DNA]</scope>
    <source>
        <strain evidence="3">DSM 17908</strain>
    </source>
</reference>
<dbReference type="EMBL" id="FORG01000006">
    <property type="protein sequence ID" value="SFJ17772.1"/>
    <property type="molecule type" value="Genomic_DNA"/>
</dbReference>